<reference evidence="3 4" key="1">
    <citation type="journal article" date="2020" name="Front. Microbiol.">
        <title>Genetic Organization of the aprX-lipA2 Operon Affects the Proteolytic Potential of Pseudomonas Species in Milk.</title>
        <authorList>
            <person name="Maier C."/>
            <person name="Huptas C."/>
            <person name="von Neubeck M."/>
            <person name="Scherer S."/>
            <person name="Wenning M."/>
            <person name="Lucking G."/>
        </authorList>
    </citation>
    <scope>NUCLEOTIDE SEQUENCE [LARGE SCALE GENOMIC DNA]</scope>
    <source>
        <strain evidence="2 4">WS 5404</strain>
        <strain evidence="1 3">WS 5405</strain>
    </source>
</reference>
<sequence length="221" mass="25046">MTTYKLEFRHRPSVSESIEERHKDFLRAIGDLGVPWNLNDAFEVPPIGSELVTSVSLDKLLPVGVKGRISYALRDQKYLQDDAQFDDTLFIEFTASKVDYSYLLKIVFPVYIKAFGSYRSALHDWNVTRSDWPLVLEACDATKKDVNGRDGVFRINAANYFDKELCFRAFGKGPLELVDLLNGYVEEVCEFEEGVLIVISYTPLSADELLSAGERLKSLVV</sequence>
<dbReference type="EMBL" id="JAAQYI010000002">
    <property type="protein sequence ID" value="NNA78119.1"/>
    <property type="molecule type" value="Genomic_DNA"/>
</dbReference>
<dbReference type="Proteomes" id="UP000586252">
    <property type="component" value="Unassembled WGS sequence"/>
</dbReference>
<dbReference type="AlphaFoldDB" id="A0A219A764"/>
<evidence type="ECO:0000313" key="3">
    <source>
        <dbReference type="Proteomes" id="UP000535954"/>
    </source>
</evidence>
<evidence type="ECO:0000313" key="1">
    <source>
        <dbReference type="EMBL" id="NNA76810.1"/>
    </source>
</evidence>
<comment type="caution">
    <text evidence="2">The sequence shown here is derived from an EMBL/GenBank/DDBJ whole genome shotgun (WGS) entry which is preliminary data.</text>
</comment>
<name>A0A219A764_9PSED</name>
<protein>
    <submittedName>
        <fullName evidence="2">Uncharacterized protein</fullName>
    </submittedName>
</protein>
<accession>A0A219A764</accession>
<evidence type="ECO:0000313" key="4">
    <source>
        <dbReference type="Proteomes" id="UP000586252"/>
    </source>
</evidence>
<dbReference type="Proteomes" id="UP000535954">
    <property type="component" value="Unassembled WGS sequence"/>
</dbReference>
<gene>
    <name evidence="1" type="ORF">HBO13_29685</name>
    <name evidence="2" type="ORF">HBO30_05240</name>
</gene>
<dbReference type="EMBL" id="JAAQYH010000021">
    <property type="protein sequence ID" value="NNA76810.1"/>
    <property type="molecule type" value="Genomic_DNA"/>
</dbReference>
<proteinExistence type="predicted"/>
<organism evidence="2 4">
    <name type="scientific">Pseudomonas lactis</name>
    <dbReference type="NCBI Taxonomy" id="1615674"/>
    <lineage>
        <taxon>Bacteria</taxon>
        <taxon>Pseudomonadati</taxon>
        <taxon>Pseudomonadota</taxon>
        <taxon>Gammaproteobacteria</taxon>
        <taxon>Pseudomonadales</taxon>
        <taxon>Pseudomonadaceae</taxon>
        <taxon>Pseudomonas</taxon>
    </lineage>
</organism>
<evidence type="ECO:0000313" key="2">
    <source>
        <dbReference type="EMBL" id="NNA78119.1"/>
    </source>
</evidence>